<feature type="repeat" description="TPR" evidence="3">
    <location>
        <begin position="219"/>
        <end position="252"/>
    </location>
</feature>
<keyword evidence="5" id="KW-1185">Reference proteome</keyword>
<dbReference type="PANTHER" id="PTHR44943:SF8">
    <property type="entry name" value="TPR REPEAT-CONTAINING PROTEIN MJ0263"/>
    <property type="match status" value="1"/>
</dbReference>
<feature type="repeat" description="TPR" evidence="3">
    <location>
        <begin position="321"/>
        <end position="354"/>
    </location>
</feature>
<dbReference type="InterPro" id="IPR019734">
    <property type="entry name" value="TPR_rpt"/>
</dbReference>
<dbReference type="Pfam" id="PF13432">
    <property type="entry name" value="TPR_16"/>
    <property type="match status" value="2"/>
</dbReference>
<reference evidence="4 5" key="1">
    <citation type="submission" date="2019-11" db="EMBL/GenBank/DDBJ databases">
        <title>Comparative genomics of hydrocarbon-degrading Desulfosarcina strains.</title>
        <authorList>
            <person name="Watanabe M."/>
            <person name="Kojima H."/>
            <person name="Fukui M."/>
        </authorList>
    </citation>
    <scope>NUCLEOTIDE SEQUENCE [LARGE SCALE GENOMIC DNA]</scope>
    <source>
        <strain evidence="5">oXyS1</strain>
    </source>
</reference>
<accession>A0A5K8AJP4</accession>
<evidence type="ECO:0000256" key="3">
    <source>
        <dbReference type="PROSITE-ProRule" id="PRU00339"/>
    </source>
</evidence>
<dbReference type="EMBL" id="AP021879">
    <property type="protein sequence ID" value="BBO92020.1"/>
    <property type="molecule type" value="Genomic_DNA"/>
</dbReference>
<dbReference type="InterPro" id="IPR011990">
    <property type="entry name" value="TPR-like_helical_dom_sf"/>
</dbReference>
<evidence type="ECO:0000256" key="1">
    <source>
        <dbReference type="ARBA" id="ARBA00022737"/>
    </source>
</evidence>
<feature type="repeat" description="TPR" evidence="3">
    <location>
        <begin position="185"/>
        <end position="218"/>
    </location>
</feature>
<dbReference type="PANTHER" id="PTHR44943">
    <property type="entry name" value="CELLULOSE SYNTHASE OPERON PROTEIN C"/>
    <property type="match status" value="1"/>
</dbReference>
<dbReference type="InterPro" id="IPR051685">
    <property type="entry name" value="Ycf3/AcsC/BcsC/TPR_MFPF"/>
</dbReference>
<dbReference type="SUPFAM" id="SSF48452">
    <property type="entry name" value="TPR-like"/>
    <property type="match status" value="1"/>
</dbReference>
<organism evidence="4 5">
    <name type="scientific">Desulfosarcina ovata subsp. ovata</name>
    <dbReference type="NCBI Taxonomy" id="2752305"/>
    <lineage>
        <taxon>Bacteria</taxon>
        <taxon>Pseudomonadati</taxon>
        <taxon>Thermodesulfobacteriota</taxon>
        <taxon>Desulfobacteria</taxon>
        <taxon>Desulfobacterales</taxon>
        <taxon>Desulfosarcinaceae</taxon>
        <taxon>Desulfosarcina</taxon>
    </lineage>
</organism>
<gene>
    <name evidence="4" type="ORF">DSCOOX_52000</name>
</gene>
<dbReference type="RefSeq" id="WP_155312825.1">
    <property type="nucleotide sequence ID" value="NZ_AP021879.1"/>
</dbReference>
<evidence type="ECO:0000313" key="4">
    <source>
        <dbReference type="EMBL" id="BBO92020.1"/>
    </source>
</evidence>
<dbReference type="Pfam" id="PF13176">
    <property type="entry name" value="TPR_7"/>
    <property type="match status" value="1"/>
</dbReference>
<dbReference type="SMART" id="SM00028">
    <property type="entry name" value="TPR"/>
    <property type="match status" value="7"/>
</dbReference>
<protein>
    <submittedName>
        <fullName evidence="4">Uncharacterized protein</fullName>
    </submittedName>
</protein>
<dbReference type="AlphaFoldDB" id="A0A5K8AJP4"/>
<dbReference type="Pfam" id="PF13414">
    <property type="entry name" value="TPR_11"/>
    <property type="match status" value="1"/>
</dbReference>
<dbReference type="InterPro" id="IPR029787">
    <property type="entry name" value="Nucleotide_cyclase"/>
</dbReference>
<dbReference type="SUPFAM" id="SSF55073">
    <property type="entry name" value="Nucleotide cyclase"/>
    <property type="match status" value="1"/>
</dbReference>
<proteinExistence type="predicted"/>
<dbReference type="Proteomes" id="UP000422108">
    <property type="component" value="Chromosome"/>
</dbReference>
<feature type="repeat" description="TPR" evidence="3">
    <location>
        <begin position="390"/>
        <end position="423"/>
    </location>
</feature>
<dbReference type="PROSITE" id="PS50005">
    <property type="entry name" value="TPR"/>
    <property type="match status" value="4"/>
</dbReference>
<dbReference type="Gene3D" id="1.25.40.10">
    <property type="entry name" value="Tetratricopeptide repeat domain"/>
    <property type="match status" value="3"/>
</dbReference>
<name>A0A5K8AJP4_9BACT</name>
<evidence type="ECO:0000313" key="5">
    <source>
        <dbReference type="Proteomes" id="UP000422108"/>
    </source>
</evidence>
<keyword evidence="1" id="KW-0677">Repeat</keyword>
<keyword evidence="2 3" id="KW-0802">TPR repeat</keyword>
<sequence>MPKPLSEQFRNRSATQEFLFSASDDPTVSVRAAEISPSTFSERFTDLLDRQAFIDAVETRLTAAATLLVLAVDIETAVQDNDDDQAAMAAIAPLEQLCHTQDGIWGQIGRHRFACALADRSADEGDNLARQLLAAGQAMQQPPVIVGMALYPTLDETLGETVENAGKALDHGVFFGPGSVTRFDAVSLNISGDRLYQAGKVDTAMAEFKKGLRLDPADANLYNSLGVCHGVLEDYPNAFKAFDHAIRLAPDEVMAIYNKGYLLLRQGRHEAALACFLDVQSREPDIFEVIYHIGQAYMELDRADKARPFLEAAIRAKDRSGAAAALLGACLDKLGLTKEAIGAYKRTVKINPDDAEALSALGRLYRLRGESLDVAAVFCEQSVRLCPNNGLFRDRLGRVYLQQERLEEALAEFERAAALRYDSQDRIEETRARITAAKASVSRAAGAG</sequence>
<evidence type="ECO:0000256" key="2">
    <source>
        <dbReference type="ARBA" id="ARBA00022803"/>
    </source>
</evidence>